<proteinExistence type="predicted"/>
<organism evidence="1 2">
    <name type="scientific">Helicobacter turcicus</name>
    <dbReference type="NCBI Taxonomy" id="2867412"/>
    <lineage>
        <taxon>Bacteria</taxon>
        <taxon>Pseudomonadati</taxon>
        <taxon>Campylobacterota</taxon>
        <taxon>Epsilonproteobacteria</taxon>
        <taxon>Campylobacterales</taxon>
        <taxon>Helicobacteraceae</taxon>
        <taxon>Helicobacter</taxon>
    </lineage>
</organism>
<evidence type="ECO:0000313" key="1">
    <source>
        <dbReference type="EMBL" id="MBX7491219.1"/>
    </source>
</evidence>
<comment type="caution">
    <text evidence="1">The sequence shown here is derived from an EMBL/GenBank/DDBJ whole genome shotgun (WGS) entry which is preliminary data.</text>
</comment>
<dbReference type="RefSeq" id="WP_221532542.1">
    <property type="nucleotide sequence ID" value="NZ_JAIGYP010000010.1"/>
</dbReference>
<protein>
    <recommendedName>
        <fullName evidence="3">Periplasmic protein</fullName>
    </recommendedName>
</protein>
<name>A0ABS7JP81_9HELI</name>
<accession>A0ABS7JP81</accession>
<evidence type="ECO:0008006" key="3">
    <source>
        <dbReference type="Google" id="ProtNLM"/>
    </source>
</evidence>
<dbReference type="EMBL" id="JAIGYQ010000010">
    <property type="protein sequence ID" value="MBX7491219.1"/>
    <property type="molecule type" value="Genomic_DNA"/>
</dbReference>
<keyword evidence="2" id="KW-1185">Reference proteome</keyword>
<reference evidence="1 2" key="1">
    <citation type="submission" date="2021-08" db="EMBL/GenBank/DDBJ databases">
        <title>Helicobacter spp. isolated from feces of Anatolian Ground Squirrel (Spermophilus xanthoprymnus) in Turkey.</title>
        <authorList>
            <person name="Aydin F."/>
            <person name="Abay S."/>
            <person name="Kayman T."/>
            <person name="Karakaya E."/>
            <person name="Saticioglu I.B."/>
        </authorList>
    </citation>
    <scope>NUCLEOTIDE SEQUENCE [LARGE SCALE GENOMIC DNA]</scope>
    <source>
        <strain evidence="1 2">Faydin-H70</strain>
    </source>
</reference>
<gene>
    <name evidence="1" type="ORF">K4G57_07070</name>
</gene>
<sequence length="312" mass="36093">MKERNIATDKNHCASLKGESKLISLDYNYTNKYNYNDDFFNGHKNHLISGARFMPQGSVCGKHPIKLYLNSFLILSFLFTNTLFANPLEPKNFTAKSHQELQQNNNQSLEDLKANEFLLNLNPQEIKAVQEKEAQVKEAFDRFSQKEINYKPIIRPLSSMDSISLHPYFTFSLLLPSGSMISHIDSSTPLAVLKFENNAILLRPNSDFKIANLTILYKLNEKNHILNILAHFYERNKELDKLNLVYSYVEDKKLEDLEVINAYIKANNSLPKHKYSYIQINDVSYRIIEDASYGSIFINGKKYRVDNGTIYK</sequence>
<evidence type="ECO:0000313" key="2">
    <source>
        <dbReference type="Proteomes" id="UP000700059"/>
    </source>
</evidence>
<dbReference type="Proteomes" id="UP000700059">
    <property type="component" value="Unassembled WGS sequence"/>
</dbReference>